<dbReference type="InterPro" id="IPR027417">
    <property type="entry name" value="P-loop_NTPase"/>
</dbReference>
<keyword evidence="3" id="KW-1185">Reference proteome</keyword>
<evidence type="ECO:0000313" key="3">
    <source>
        <dbReference type="Proteomes" id="UP000077755"/>
    </source>
</evidence>
<feature type="domain" description="NB-ARC" evidence="1">
    <location>
        <begin position="1"/>
        <end position="42"/>
    </location>
</feature>
<dbReference type="EMBL" id="CP093350">
    <property type="protein sequence ID" value="WOH11207.1"/>
    <property type="molecule type" value="Genomic_DNA"/>
</dbReference>
<organism evidence="2 3">
    <name type="scientific">Daucus carota subsp. sativus</name>
    <name type="common">Carrot</name>
    <dbReference type="NCBI Taxonomy" id="79200"/>
    <lineage>
        <taxon>Eukaryota</taxon>
        <taxon>Viridiplantae</taxon>
        <taxon>Streptophyta</taxon>
        <taxon>Embryophyta</taxon>
        <taxon>Tracheophyta</taxon>
        <taxon>Spermatophyta</taxon>
        <taxon>Magnoliopsida</taxon>
        <taxon>eudicotyledons</taxon>
        <taxon>Gunneridae</taxon>
        <taxon>Pentapetalae</taxon>
        <taxon>asterids</taxon>
        <taxon>campanulids</taxon>
        <taxon>Apiales</taxon>
        <taxon>Apiaceae</taxon>
        <taxon>Apioideae</taxon>
        <taxon>Scandiceae</taxon>
        <taxon>Daucinae</taxon>
        <taxon>Daucus</taxon>
        <taxon>Daucus sect. Daucus</taxon>
    </lineage>
</organism>
<protein>
    <recommendedName>
        <fullName evidence="1">NB-ARC domain-containing protein</fullName>
    </recommendedName>
</protein>
<dbReference type="AlphaFoldDB" id="A0AAF0XQ57"/>
<reference evidence="2" key="2">
    <citation type="submission" date="2022-03" db="EMBL/GenBank/DDBJ databases">
        <title>Draft title - Genomic analysis of global carrot germplasm unveils the trajectory of domestication and the origin of high carotenoid orange carrot.</title>
        <authorList>
            <person name="Iorizzo M."/>
            <person name="Ellison S."/>
            <person name="Senalik D."/>
            <person name="Macko-Podgorni A."/>
            <person name="Grzebelus D."/>
            <person name="Bostan H."/>
            <person name="Rolling W."/>
            <person name="Curaba J."/>
            <person name="Simon P."/>
        </authorList>
    </citation>
    <scope>NUCLEOTIDE SEQUENCE</scope>
    <source>
        <tissue evidence="2">Leaf</tissue>
    </source>
</reference>
<dbReference type="SUPFAM" id="SSF52540">
    <property type="entry name" value="P-loop containing nucleoside triphosphate hydrolases"/>
    <property type="match status" value="1"/>
</dbReference>
<evidence type="ECO:0000259" key="1">
    <source>
        <dbReference type="Pfam" id="PF00931"/>
    </source>
</evidence>
<reference evidence="2" key="1">
    <citation type="journal article" date="2016" name="Nat. Genet.">
        <title>A high-quality carrot genome assembly provides new insights into carotenoid accumulation and asterid genome evolution.</title>
        <authorList>
            <person name="Iorizzo M."/>
            <person name="Ellison S."/>
            <person name="Senalik D."/>
            <person name="Zeng P."/>
            <person name="Satapoomin P."/>
            <person name="Huang J."/>
            <person name="Bowman M."/>
            <person name="Iovene M."/>
            <person name="Sanseverino W."/>
            <person name="Cavagnaro P."/>
            <person name="Yildiz M."/>
            <person name="Macko-Podgorni A."/>
            <person name="Moranska E."/>
            <person name="Grzebelus E."/>
            <person name="Grzebelus D."/>
            <person name="Ashrafi H."/>
            <person name="Zheng Z."/>
            <person name="Cheng S."/>
            <person name="Spooner D."/>
            <person name="Van Deynze A."/>
            <person name="Simon P."/>
        </authorList>
    </citation>
    <scope>NUCLEOTIDE SEQUENCE</scope>
    <source>
        <tissue evidence="2">Leaf</tissue>
    </source>
</reference>
<dbReference type="Gene3D" id="3.40.50.300">
    <property type="entry name" value="P-loop containing nucleotide triphosphate hydrolases"/>
    <property type="match status" value="1"/>
</dbReference>
<accession>A0AAF0XQ57</accession>
<proteinExistence type="predicted"/>
<dbReference type="Proteomes" id="UP000077755">
    <property type="component" value="Chromosome 8"/>
</dbReference>
<evidence type="ECO:0000313" key="2">
    <source>
        <dbReference type="EMBL" id="WOH11207.1"/>
    </source>
</evidence>
<gene>
    <name evidence="2" type="ORF">DCAR_0830687</name>
</gene>
<dbReference type="Pfam" id="PF00931">
    <property type="entry name" value="NB-ARC"/>
    <property type="match status" value="1"/>
</dbReference>
<sequence>MGGLGKTTLAQKIYHHSTKKNHFTGLAWVSISQKWRKQNLWCNEFLYVLLMRTKVKSLLWTTES</sequence>
<dbReference type="GO" id="GO:0043531">
    <property type="term" value="F:ADP binding"/>
    <property type="evidence" value="ECO:0007669"/>
    <property type="project" value="InterPro"/>
</dbReference>
<dbReference type="InterPro" id="IPR002182">
    <property type="entry name" value="NB-ARC"/>
</dbReference>
<name>A0AAF0XQ57_DAUCS</name>